<dbReference type="InterPro" id="IPR009075">
    <property type="entry name" value="AcylCo_DH/oxidase_C"/>
</dbReference>
<dbReference type="PANTHER" id="PTHR43884:SF12">
    <property type="entry name" value="ISOVALERYL-COA DEHYDROGENASE, MITOCHONDRIAL-RELATED"/>
    <property type="match status" value="1"/>
</dbReference>
<feature type="domain" description="Acyl-CoA dehydrogenase-like C-terminal" evidence="9">
    <location>
        <begin position="464"/>
        <end position="566"/>
    </location>
</feature>
<gene>
    <name evidence="11" type="ORF">SD71_07120</name>
    <name evidence="10" type="ORF">SD71_15865</name>
</gene>
<feature type="domain" description="Acyl-CoA dehydrogenase/oxidase C-terminal" evidence="6">
    <location>
        <begin position="252"/>
        <end position="415"/>
    </location>
</feature>
<dbReference type="InterPro" id="IPR009100">
    <property type="entry name" value="AcylCoA_DH/oxidase_NM_dom_sf"/>
</dbReference>
<comment type="caution">
    <text evidence="10">The sequence shown here is derived from an EMBL/GenBank/DDBJ whole genome shotgun (WGS) entry which is preliminary data.</text>
</comment>
<dbReference type="PANTHER" id="PTHR43884">
    <property type="entry name" value="ACYL-COA DEHYDROGENASE"/>
    <property type="match status" value="1"/>
</dbReference>
<keyword evidence="5" id="KW-0560">Oxidoreductase</keyword>
<dbReference type="RefSeq" id="WP_041061540.1">
    <property type="nucleotide sequence ID" value="NZ_JXAL01000007.1"/>
</dbReference>
<evidence type="ECO:0000259" key="9">
    <source>
        <dbReference type="Pfam" id="PF21263"/>
    </source>
</evidence>
<evidence type="ECO:0000259" key="6">
    <source>
        <dbReference type="Pfam" id="PF00441"/>
    </source>
</evidence>
<evidence type="ECO:0000259" key="8">
    <source>
        <dbReference type="Pfam" id="PF02771"/>
    </source>
</evidence>
<dbReference type="InterPro" id="IPR037069">
    <property type="entry name" value="AcylCoA_DH/ox_N_sf"/>
</dbReference>
<sequence>MTEKTLDKVIGGSFVIDDLDFNSIVTPDDLTEEQRMIADTTREFVEGEVLPHDEELEKLDYDLTVKLMRKAGELGLLGADVPEAFDGLGLDKVSSTLISEKLAKASSFALSIGAHVGIGTLPIVYFGTPEQKKKYLPELASGTKIAAYCLTEPSSGSDALGAKTTAVLTPDGKHYVLNGAKQFITNAGFADIFIVYAKVDGKEFSTFIVEKTMEGVSVGPEEKKMGIKGSSTRPLILEDVKVPVENLLWEVGKGHLIAFNILNIGRFKLAVGCLGGSKETVELAAKYANERTQFGKPISSFPLIGKKLAEMNLRTYVLESMVYRTAGLFDAGLSHIDYNSPEAGVESAKAIAEYALECSINKVFGSEVLDFAADEGVQIHGGYGFIQEYKVERIYRDSRINRIFEGTNEINRLLIPGTLLKRAMKGELPLMQKAQALQSELLQLVPGQTFDGTLEEETHLVSMAKKIFLMVGGTAVQKYQVKLEQEQEVLSHMADIMIQLYAMESALLRTKKLMAKQGEEKSANAIEMTTVFVHEAFDAIESFAKEALSAMESGDILRTQLSVLKKLTRRTPVNSVQLKRQIAARVIKSEKYVH</sequence>
<proteinExistence type="inferred from homology"/>
<dbReference type="InterPro" id="IPR006089">
    <property type="entry name" value="Acyl-CoA_DH_CS"/>
</dbReference>
<dbReference type="PROSITE" id="PS00073">
    <property type="entry name" value="ACYL_COA_DH_2"/>
    <property type="match status" value="1"/>
</dbReference>
<keyword evidence="3 5" id="KW-0285">Flavoprotein</keyword>
<evidence type="ECO:0000313" key="12">
    <source>
        <dbReference type="Proteomes" id="UP000054526"/>
    </source>
</evidence>
<dbReference type="Proteomes" id="UP000054526">
    <property type="component" value="Unassembled WGS sequence"/>
</dbReference>
<dbReference type="Pfam" id="PF21263">
    <property type="entry name" value="Acyl-CoA-dh_C"/>
    <property type="match status" value="1"/>
</dbReference>
<feature type="domain" description="Acyl-CoA oxidase/dehydrogenase middle" evidence="7">
    <location>
        <begin position="147"/>
        <end position="240"/>
    </location>
</feature>
<dbReference type="Pfam" id="PF00441">
    <property type="entry name" value="Acyl-CoA_dh_1"/>
    <property type="match status" value="1"/>
</dbReference>
<evidence type="ECO:0000259" key="7">
    <source>
        <dbReference type="Pfam" id="PF02770"/>
    </source>
</evidence>
<evidence type="ECO:0000256" key="3">
    <source>
        <dbReference type="ARBA" id="ARBA00022630"/>
    </source>
</evidence>
<keyword evidence="12" id="KW-1185">Reference proteome</keyword>
<evidence type="ECO:0000256" key="2">
    <source>
        <dbReference type="ARBA" id="ARBA00009347"/>
    </source>
</evidence>
<dbReference type="InterPro" id="IPR046373">
    <property type="entry name" value="Acyl-CoA_Oxase/DH_mid-dom_sf"/>
</dbReference>
<comment type="cofactor">
    <cofactor evidence="1 5">
        <name>FAD</name>
        <dbReference type="ChEBI" id="CHEBI:57692"/>
    </cofactor>
</comment>
<name>A0ABR5A242_9BACL</name>
<keyword evidence="4 5" id="KW-0274">FAD</keyword>
<reference evidence="10 12" key="1">
    <citation type="submission" date="2014-12" db="EMBL/GenBank/DDBJ databases">
        <title>Draft genome sequence of Cohnella kolymensis strain B-2846.</title>
        <authorList>
            <person name="Karlyshev A.V."/>
            <person name="Kudryashova E.B."/>
        </authorList>
    </citation>
    <scope>NUCLEOTIDE SEQUENCE [LARGE SCALE GENOMIC DNA]</scope>
    <source>
        <strain evidence="10 12">VKM B-2846</strain>
    </source>
</reference>
<dbReference type="Pfam" id="PF02771">
    <property type="entry name" value="Acyl-CoA_dh_N"/>
    <property type="match status" value="1"/>
</dbReference>
<evidence type="ECO:0000256" key="1">
    <source>
        <dbReference type="ARBA" id="ARBA00001974"/>
    </source>
</evidence>
<dbReference type="Gene3D" id="1.10.540.10">
    <property type="entry name" value="Acyl-CoA dehydrogenase/oxidase, N-terminal domain"/>
    <property type="match status" value="1"/>
</dbReference>
<accession>A0ABR5A242</accession>
<organism evidence="10 12">
    <name type="scientific">Cohnella kolymensis</name>
    <dbReference type="NCBI Taxonomy" id="1590652"/>
    <lineage>
        <taxon>Bacteria</taxon>
        <taxon>Bacillati</taxon>
        <taxon>Bacillota</taxon>
        <taxon>Bacilli</taxon>
        <taxon>Bacillales</taxon>
        <taxon>Paenibacillaceae</taxon>
        <taxon>Cohnella</taxon>
    </lineage>
</organism>
<evidence type="ECO:0000313" key="11">
    <source>
        <dbReference type="EMBL" id="KIL36528.1"/>
    </source>
</evidence>
<dbReference type="PROSITE" id="PS00072">
    <property type="entry name" value="ACYL_COA_DH_1"/>
    <property type="match status" value="1"/>
</dbReference>
<dbReference type="Gene3D" id="2.40.110.10">
    <property type="entry name" value="Butyryl-CoA Dehydrogenase, subunit A, domain 2"/>
    <property type="match status" value="1"/>
</dbReference>
<dbReference type="InterPro" id="IPR036250">
    <property type="entry name" value="AcylCo_DH-like_C"/>
</dbReference>
<dbReference type="Pfam" id="PF02770">
    <property type="entry name" value="Acyl-CoA_dh_M"/>
    <property type="match status" value="1"/>
</dbReference>
<dbReference type="InterPro" id="IPR049426">
    <property type="entry name" value="Acyl-CoA-dh-like_C"/>
</dbReference>
<dbReference type="EMBL" id="JXAL01000024">
    <property type="protein sequence ID" value="KIL35119.1"/>
    <property type="molecule type" value="Genomic_DNA"/>
</dbReference>
<dbReference type="SUPFAM" id="SSF47203">
    <property type="entry name" value="Acyl-CoA dehydrogenase C-terminal domain-like"/>
    <property type="match status" value="1"/>
</dbReference>
<evidence type="ECO:0000313" key="10">
    <source>
        <dbReference type="EMBL" id="KIL35119.1"/>
    </source>
</evidence>
<evidence type="ECO:0000256" key="4">
    <source>
        <dbReference type="ARBA" id="ARBA00022827"/>
    </source>
</evidence>
<dbReference type="SUPFAM" id="SSF56645">
    <property type="entry name" value="Acyl-CoA dehydrogenase NM domain-like"/>
    <property type="match status" value="1"/>
</dbReference>
<dbReference type="Gene3D" id="1.20.140.10">
    <property type="entry name" value="Butyryl-CoA Dehydrogenase, subunit A, domain 3"/>
    <property type="match status" value="2"/>
</dbReference>
<dbReference type="EMBL" id="JXAL01000007">
    <property type="protein sequence ID" value="KIL36528.1"/>
    <property type="molecule type" value="Genomic_DNA"/>
</dbReference>
<comment type="similarity">
    <text evidence="2 5">Belongs to the acyl-CoA dehydrogenase family.</text>
</comment>
<evidence type="ECO:0000256" key="5">
    <source>
        <dbReference type="RuleBase" id="RU362125"/>
    </source>
</evidence>
<dbReference type="InterPro" id="IPR006091">
    <property type="entry name" value="Acyl-CoA_Oxase/DH_mid-dom"/>
</dbReference>
<dbReference type="InterPro" id="IPR013786">
    <property type="entry name" value="AcylCoA_DH/ox_N"/>
</dbReference>
<protein>
    <submittedName>
        <fullName evidence="10">Acyl-CoA dehydrogenase</fullName>
    </submittedName>
</protein>
<feature type="domain" description="Acyl-CoA dehydrogenase/oxidase N-terminal" evidence="8">
    <location>
        <begin position="31"/>
        <end position="142"/>
    </location>
</feature>